<evidence type="ECO:0000313" key="5">
    <source>
        <dbReference type="Proteomes" id="UP000433575"/>
    </source>
</evidence>
<evidence type="ECO:0000259" key="1">
    <source>
        <dbReference type="Pfam" id="PF13173"/>
    </source>
</evidence>
<feature type="domain" description="AAA" evidence="1">
    <location>
        <begin position="19"/>
        <end position="150"/>
    </location>
</feature>
<proteinExistence type="predicted"/>
<dbReference type="Pfam" id="PF13635">
    <property type="entry name" value="DUF4143"/>
    <property type="match status" value="1"/>
</dbReference>
<organism evidence="3 5">
    <name type="scientific">Holdemania massiliensis</name>
    <dbReference type="NCBI Taxonomy" id="1468449"/>
    <lineage>
        <taxon>Bacteria</taxon>
        <taxon>Bacillati</taxon>
        <taxon>Bacillota</taxon>
        <taxon>Erysipelotrichia</taxon>
        <taxon>Erysipelotrichales</taxon>
        <taxon>Erysipelotrichaceae</taxon>
        <taxon>Holdemania</taxon>
    </lineage>
</organism>
<dbReference type="RefSeq" id="WP_154237908.1">
    <property type="nucleotide sequence ID" value="NZ_CALJPI010000279.1"/>
</dbReference>
<gene>
    <name evidence="4" type="ORF">GKD88_05890</name>
    <name evidence="3" type="ORF">GKE08_03105</name>
</gene>
<sequence length="404" mass="46566">MIKRESYMSRIRPFIGNELIKVLTGIRRSGKSVMLNLIQEELIDRGIDPRQFVSLNFENMSNAHLCTATALHDEILQLAKEIGGKVYLFFDEIQEVADWEKCINSIRVELDCDLYITGSNAKLLSGELATYLAGRYVEFVIYPFSFGEFMELYRTVYPGTADRQCFNQYLTLGGMPYLSNLRYDEVASSQYLRDLFNSVELKDIVKRNNIRDVDMLERIIAYITTNIGTTFSSTAISKYLKSEGRSVSPETVLNYIKGCVDAFLFYPVKRQDLQGKKILTVNEKYYVADHGIREAVFGGNMKDINLVLENIVYMELIRRGYSVTVGKVSEKEIDFVCEVRGRKLYVQVSYLLASQETIQREFGVFSSIRDNFPKYVVTMDELDMSRDGIKHCNIRDFLLAEEWN</sequence>
<dbReference type="Proteomes" id="UP000480929">
    <property type="component" value="Unassembled WGS sequence"/>
</dbReference>
<protein>
    <submittedName>
        <fullName evidence="3">AAA family ATPase</fullName>
    </submittedName>
</protein>
<evidence type="ECO:0000259" key="2">
    <source>
        <dbReference type="Pfam" id="PF13635"/>
    </source>
</evidence>
<keyword evidence="6" id="KW-1185">Reference proteome</keyword>
<dbReference type="PANTHER" id="PTHR33295">
    <property type="entry name" value="ATPASE"/>
    <property type="match status" value="1"/>
</dbReference>
<name>A0A6N7S461_9FIRM</name>
<dbReference type="PANTHER" id="PTHR33295:SF20">
    <property type="entry name" value="ATPASE"/>
    <property type="match status" value="1"/>
</dbReference>
<dbReference type="AlphaFoldDB" id="A0A6N7S461"/>
<dbReference type="Pfam" id="PF13173">
    <property type="entry name" value="AAA_14"/>
    <property type="match status" value="1"/>
</dbReference>
<evidence type="ECO:0000313" key="4">
    <source>
        <dbReference type="EMBL" id="MSC32647.1"/>
    </source>
</evidence>
<dbReference type="EMBL" id="WKPJ01000003">
    <property type="protein sequence ID" value="MSA88308.1"/>
    <property type="molecule type" value="Genomic_DNA"/>
</dbReference>
<dbReference type="InterPro" id="IPR027417">
    <property type="entry name" value="P-loop_NTPase"/>
</dbReference>
<dbReference type="InterPro" id="IPR041682">
    <property type="entry name" value="AAA_14"/>
</dbReference>
<dbReference type="Proteomes" id="UP000433575">
    <property type="component" value="Unassembled WGS sequence"/>
</dbReference>
<accession>A0A6N7S461</accession>
<dbReference type="SUPFAM" id="SSF52540">
    <property type="entry name" value="P-loop containing nucleoside triphosphate hydrolases"/>
    <property type="match status" value="1"/>
</dbReference>
<evidence type="ECO:0000313" key="3">
    <source>
        <dbReference type="EMBL" id="MSA88308.1"/>
    </source>
</evidence>
<dbReference type="EMBL" id="WKPI01000007">
    <property type="protein sequence ID" value="MSC32647.1"/>
    <property type="molecule type" value="Genomic_DNA"/>
</dbReference>
<dbReference type="InterPro" id="IPR025420">
    <property type="entry name" value="DUF4143"/>
</dbReference>
<reference evidence="5 6" key="1">
    <citation type="journal article" date="2019" name="Nat. Med.">
        <title>A library of human gut bacterial isolates paired with longitudinal multiomics data enables mechanistic microbiome research.</title>
        <authorList>
            <person name="Poyet M."/>
            <person name="Groussin M."/>
            <person name="Gibbons S.M."/>
            <person name="Avila-Pacheco J."/>
            <person name="Jiang X."/>
            <person name="Kearney S.M."/>
            <person name="Perrotta A.R."/>
            <person name="Berdy B."/>
            <person name="Zhao S."/>
            <person name="Lieberman T.D."/>
            <person name="Swanson P.K."/>
            <person name="Smith M."/>
            <person name="Roesemann S."/>
            <person name="Alexander J.E."/>
            <person name="Rich S.A."/>
            <person name="Livny J."/>
            <person name="Vlamakis H."/>
            <person name="Clish C."/>
            <person name="Bullock K."/>
            <person name="Deik A."/>
            <person name="Scott J."/>
            <person name="Pierce K.A."/>
            <person name="Xavier R.J."/>
            <person name="Alm E.J."/>
        </authorList>
    </citation>
    <scope>NUCLEOTIDE SEQUENCE [LARGE SCALE GENOMIC DNA]</scope>
    <source>
        <strain evidence="3 5">BIOML-A4</strain>
        <strain evidence="4 6">BIOML-A5</strain>
    </source>
</reference>
<evidence type="ECO:0000313" key="6">
    <source>
        <dbReference type="Proteomes" id="UP000480929"/>
    </source>
</evidence>
<feature type="domain" description="DUF4143" evidence="2">
    <location>
        <begin position="202"/>
        <end position="348"/>
    </location>
</feature>
<comment type="caution">
    <text evidence="3">The sequence shown here is derived from an EMBL/GenBank/DDBJ whole genome shotgun (WGS) entry which is preliminary data.</text>
</comment>
<dbReference type="OrthoDB" id="9801684at2"/>